<keyword evidence="4 9" id="KW-0853">WD repeat</keyword>
<feature type="repeat" description="WD" evidence="9">
    <location>
        <begin position="379"/>
        <end position="420"/>
    </location>
</feature>
<evidence type="ECO:0000256" key="8">
    <source>
        <dbReference type="ARBA" id="ARBA00029552"/>
    </source>
</evidence>
<name>X6N5R6_RETFI</name>
<feature type="transmembrane region" description="Helical" evidence="10">
    <location>
        <begin position="65"/>
        <end position="84"/>
    </location>
</feature>
<sequence length="440" mass="49075">MSGLLLHPDDQTIFYALGSTVVIKPLLKDEQSFLQCGNGEGTISCMALSQNGQYLAAGQETQPGFRVHVIQIFFFFLYASVWLWNLEKKEIAHRFDIFQSKVQAVMFSPTGKYLAALGDERNNNLVIFDALTGKALCGSPAANEVALCLRYANHTDDILITAGKYNLRVWKRSDLLFCSECYAAYTICGVFLVFWQKKNSLMKKKKLQPTNCQLGHLKRVFNCIAIEKNDDIAYVGTTSGDVLQISLKNALLQKKTLSTIKSITLEGKVTSLVLNLPKDHFFVGTDKAMMYLVRLEDFDRINDLCFPHDCSQLFVTASTNDIRVWNAKNGNELLRIKVPNLECHCVKLAKNGLSIISGWSDGKIRAFYPESGKTMFTIENAHKGKVTALALSSDGSKLVTGGTDSNVRVWSITPNKQSMLESFKEHQNSISSITVSKTFL</sequence>
<dbReference type="InterPro" id="IPR001680">
    <property type="entry name" value="WD40_rpt"/>
</dbReference>
<dbReference type="EMBL" id="ASPP01011936">
    <property type="protein sequence ID" value="ETO21094.1"/>
    <property type="molecule type" value="Genomic_DNA"/>
</dbReference>
<keyword evidence="5" id="KW-0677">Repeat</keyword>
<dbReference type="GO" id="GO:0008233">
    <property type="term" value="F:peptidase activity"/>
    <property type="evidence" value="ECO:0007669"/>
    <property type="project" value="UniProtKB-KW"/>
</dbReference>
<proteinExistence type="inferred from homology"/>
<dbReference type="Pfam" id="PF00400">
    <property type="entry name" value="WD40"/>
    <property type="match status" value="1"/>
</dbReference>
<comment type="similarity">
    <text evidence="7">Belongs to the CFAP52 family.</text>
</comment>
<evidence type="ECO:0000256" key="4">
    <source>
        <dbReference type="ARBA" id="ARBA00022574"/>
    </source>
</evidence>
<dbReference type="GO" id="GO:0031514">
    <property type="term" value="C:motile cilium"/>
    <property type="evidence" value="ECO:0007669"/>
    <property type="project" value="UniProtKB-SubCell"/>
</dbReference>
<dbReference type="Gene3D" id="2.130.10.10">
    <property type="entry name" value="YVTN repeat-like/Quinoprotein amine dehydrogenase"/>
    <property type="match status" value="2"/>
</dbReference>
<feature type="transmembrane region" description="Helical" evidence="10">
    <location>
        <begin position="175"/>
        <end position="195"/>
    </location>
</feature>
<keyword evidence="11" id="KW-0645">Protease</keyword>
<evidence type="ECO:0000313" key="11">
    <source>
        <dbReference type="EMBL" id="ETO21094.1"/>
    </source>
</evidence>
<comment type="subcellular location">
    <subcellularLocation>
        <location evidence="1">Cell projection</location>
        <location evidence="1">Cilium</location>
        <location evidence="1">Flagellum</location>
    </subcellularLocation>
    <subcellularLocation>
        <location evidence="2">Cytoplasm</location>
    </subcellularLocation>
</comment>
<dbReference type="PANTHER" id="PTHR13720">
    <property type="entry name" value="WD-40 REPEAT PROTEIN"/>
    <property type="match status" value="1"/>
</dbReference>
<evidence type="ECO:0000256" key="5">
    <source>
        <dbReference type="ARBA" id="ARBA00022737"/>
    </source>
</evidence>
<keyword evidence="10" id="KW-0812">Transmembrane</keyword>
<keyword evidence="6" id="KW-0969">Cilium</keyword>
<gene>
    <name evidence="11" type="ORF">RFI_16110</name>
</gene>
<protein>
    <recommendedName>
        <fullName evidence="8">Cilia- and flagella-associated protein 52</fullName>
    </recommendedName>
</protein>
<dbReference type="OMA" id="CWTNMLK"/>
<keyword evidence="6" id="KW-0282">Flagellum</keyword>
<evidence type="ECO:0000256" key="2">
    <source>
        <dbReference type="ARBA" id="ARBA00004496"/>
    </source>
</evidence>
<keyword evidence="3" id="KW-0963">Cytoplasm</keyword>
<dbReference type="InterPro" id="IPR036322">
    <property type="entry name" value="WD40_repeat_dom_sf"/>
</dbReference>
<evidence type="ECO:0000256" key="7">
    <source>
        <dbReference type="ARBA" id="ARBA00029456"/>
    </source>
</evidence>
<evidence type="ECO:0000256" key="1">
    <source>
        <dbReference type="ARBA" id="ARBA00004230"/>
    </source>
</evidence>
<dbReference type="InterPro" id="IPR050630">
    <property type="entry name" value="WD_repeat_EMAP"/>
</dbReference>
<dbReference type="GO" id="GO:0005930">
    <property type="term" value="C:axoneme"/>
    <property type="evidence" value="ECO:0007669"/>
    <property type="project" value="UniProtKB-ARBA"/>
</dbReference>
<dbReference type="GO" id="GO:0006508">
    <property type="term" value="P:proteolysis"/>
    <property type="evidence" value="ECO:0007669"/>
    <property type="project" value="UniProtKB-KW"/>
</dbReference>
<dbReference type="Proteomes" id="UP000023152">
    <property type="component" value="Unassembled WGS sequence"/>
</dbReference>
<dbReference type="SUPFAM" id="SSF50978">
    <property type="entry name" value="WD40 repeat-like"/>
    <property type="match status" value="1"/>
</dbReference>
<accession>X6N5R6</accession>
<evidence type="ECO:0000256" key="10">
    <source>
        <dbReference type="SAM" id="Phobius"/>
    </source>
</evidence>
<dbReference type="SMART" id="SM00320">
    <property type="entry name" value="WD40"/>
    <property type="match status" value="5"/>
</dbReference>
<evidence type="ECO:0000256" key="3">
    <source>
        <dbReference type="ARBA" id="ARBA00022490"/>
    </source>
</evidence>
<comment type="caution">
    <text evidence="11">The sequence shown here is derived from an EMBL/GenBank/DDBJ whole genome shotgun (WGS) entry which is preliminary data.</text>
</comment>
<keyword evidence="10" id="KW-1133">Transmembrane helix</keyword>
<dbReference type="AlphaFoldDB" id="X6N5R6"/>
<evidence type="ECO:0000256" key="6">
    <source>
        <dbReference type="ARBA" id="ARBA00022846"/>
    </source>
</evidence>
<keyword evidence="11" id="KW-0378">Hydrolase</keyword>
<dbReference type="PANTHER" id="PTHR13720:SF14">
    <property type="entry name" value="CILIA- AND FLAGELLA-ASSOCIATED PROTEIN 52"/>
    <property type="match status" value="1"/>
</dbReference>
<keyword evidence="6" id="KW-0966">Cell projection</keyword>
<organism evidence="11 12">
    <name type="scientific">Reticulomyxa filosa</name>
    <dbReference type="NCBI Taxonomy" id="46433"/>
    <lineage>
        <taxon>Eukaryota</taxon>
        <taxon>Sar</taxon>
        <taxon>Rhizaria</taxon>
        <taxon>Retaria</taxon>
        <taxon>Foraminifera</taxon>
        <taxon>Monothalamids</taxon>
        <taxon>Reticulomyxidae</taxon>
        <taxon>Reticulomyxa</taxon>
    </lineage>
</organism>
<keyword evidence="12" id="KW-1185">Reference proteome</keyword>
<dbReference type="OrthoDB" id="6252103at2759"/>
<dbReference type="PROSITE" id="PS50082">
    <property type="entry name" value="WD_REPEATS_2"/>
    <property type="match status" value="1"/>
</dbReference>
<keyword evidence="10" id="KW-0472">Membrane</keyword>
<reference evidence="11 12" key="1">
    <citation type="journal article" date="2013" name="Curr. Biol.">
        <title>The Genome of the Foraminiferan Reticulomyxa filosa.</title>
        <authorList>
            <person name="Glockner G."/>
            <person name="Hulsmann N."/>
            <person name="Schleicher M."/>
            <person name="Noegel A.A."/>
            <person name="Eichinger L."/>
            <person name="Gallinger C."/>
            <person name="Pawlowski J."/>
            <person name="Sierra R."/>
            <person name="Euteneuer U."/>
            <person name="Pillet L."/>
            <person name="Moustafa A."/>
            <person name="Platzer M."/>
            <person name="Groth M."/>
            <person name="Szafranski K."/>
            <person name="Schliwa M."/>
        </authorList>
    </citation>
    <scope>NUCLEOTIDE SEQUENCE [LARGE SCALE GENOMIC DNA]</scope>
</reference>
<evidence type="ECO:0000256" key="9">
    <source>
        <dbReference type="PROSITE-ProRule" id="PRU00221"/>
    </source>
</evidence>
<dbReference type="PROSITE" id="PS50294">
    <property type="entry name" value="WD_REPEATS_REGION"/>
    <property type="match status" value="1"/>
</dbReference>
<dbReference type="InterPro" id="IPR015943">
    <property type="entry name" value="WD40/YVTN_repeat-like_dom_sf"/>
</dbReference>
<evidence type="ECO:0000313" key="12">
    <source>
        <dbReference type="Proteomes" id="UP000023152"/>
    </source>
</evidence>